<feature type="transmembrane region" description="Helical" evidence="1">
    <location>
        <begin position="45"/>
        <end position="65"/>
    </location>
</feature>
<dbReference type="AlphaFoldDB" id="A0A179DKR0"/>
<reference evidence="3 4" key="2">
    <citation type="submission" date="2016-06" db="EMBL/GenBank/DDBJ databases">
        <title>Pedobacter psychrophilus sp. nov., isolated from Antarctic fragmentary rock.</title>
        <authorList>
            <person name="Svec P."/>
        </authorList>
    </citation>
    <scope>NUCLEOTIDE SEQUENCE [LARGE SCALE GENOMIC DNA]</scope>
    <source>
        <strain evidence="3 4">CCM 8644</strain>
    </source>
</reference>
<evidence type="ECO:0000313" key="4">
    <source>
        <dbReference type="Proteomes" id="UP000078459"/>
    </source>
</evidence>
<sequence>MANSPLSDRKFKWAFLSILIILGSLQYYTLLSLGISENVALKDSVVSNAILGLVCWIISNVFYYYRPKGTKYIYVIVLCLILSAKYAAIIRYSFFKLISNDLIYQNIIITSLPIRFAFCFLLIGCMSAISILYYNQQDHQELIERKNEAEKLTRDAELSSLREKLQPHFLFNSLNSISALTLSKPQEARKMVQQLSDFLRGTIKKNDDLTNLQSELEHLDLYLEIEKVRFGNRLNTQILNDGESLLKLIPPMLLQPIVENAIKFGLYDTLDNVTIQIVTSFENPYLKINISNPFDPETAHPNKGTGFGLNSTQRRLALLYSRTDLLKTSITKNTFTTTILIPQTT</sequence>
<feature type="domain" description="Signal transduction histidine kinase internal region" evidence="2">
    <location>
        <begin position="156"/>
        <end position="234"/>
    </location>
</feature>
<evidence type="ECO:0000313" key="3">
    <source>
        <dbReference type="EMBL" id="OAQ41645.1"/>
    </source>
</evidence>
<dbReference type="SUPFAM" id="SSF55874">
    <property type="entry name" value="ATPase domain of HSP90 chaperone/DNA topoisomerase II/histidine kinase"/>
    <property type="match status" value="1"/>
</dbReference>
<dbReference type="OrthoDB" id="9792992at2"/>
<feature type="transmembrane region" description="Helical" evidence="1">
    <location>
        <begin position="114"/>
        <end position="135"/>
    </location>
</feature>
<dbReference type="InterPro" id="IPR050640">
    <property type="entry name" value="Bact_2-comp_sensor_kinase"/>
</dbReference>
<dbReference type="GO" id="GO:0000155">
    <property type="term" value="F:phosphorelay sensor kinase activity"/>
    <property type="evidence" value="ECO:0007669"/>
    <property type="project" value="InterPro"/>
</dbReference>
<name>A0A179DKR0_9SPHI</name>
<dbReference type="GO" id="GO:0016020">
    <property type="term" value="C:membrane"/>
    <property type="evidence" value="ECO:0007669"/>
    <property type="project" value="InterPro"/>
</dbReference>
<keyword evidence="1" id="KW-0812">Transmembrane</keyword>
<dbReference type="STRING" id="1826909.A5893_00605"/>
<evidence type="ECO:0000259" key="2">
    <source>
        <dbReference type="Pfam" id="PF06580"/>
    </source>
</evidence>
<proteinExistence type="predicted"/>
<gene>
    <name evidence="3" type="ORF">A5893_00605</name>
</gene>
<comment type="caution">
    <text evidence="3">The sequence shown here is derived from an EMBL/GenBank/DDBJ whole genome shotgun (WGS) entry which is preliminary data.</text>
</comment>
<dbReference type="InterPro" id="IPR010559">
    <property type="entry name" value="Sig_transdc_His_kin_internal"/>
</dbReference>
<dbReference type="EMBL" id="LWHJ01000011">
    <property type="protein sequence ID" value="OAQ41645.1"/>
    <property type="molecule type" value="Genomic_DNA"/>
</dbReference>
<dbReference type="PANTHER" id="PTHR34220:SF7">
    <property type="entry name" value="SENSOR HISTIDINE KINASE YPDA"/>
    <property type="match status" value="1"/>
</dbReference>
<keyword evidence="1" id="KW-0472">Membrane</keyword>
<feature type="transmembrane region" description="Helical" evidence="1">
    <location>
        <begin position="12"/>
        <end position="33"/>
    </location>
</feature>
<dbReference type="Proteomes" id="UP000078459">
    <property type="component" value="Unassembled WGS sequence"/>
</dbReference>
<keyword evidence="1" id="KW-1133">Transmembrane helix</keyword>
<dbReference type="InterPro" id="IPR036890">
    <property type="entry name" value="HATPase_C_sf"/>
</dbReference>
<protein>
    <recommendedName>
        <fullName evidence="2">Signal transduction histidine kinase internal region domain-containing protein</fullName>
    </recommendedName>
</protein>
<dbReference type="Gene3D" id="3.30.565.10">
    <property type="entry name" value="Histidine kinase-like ATPase, C-terminal domain"/>
    <property type="match status" value="1"/>
</dbReference>
<feature type="transmembrane region" description="Helical" evidence="1">
    <location>
        <begin position="72"/>
        <end position="94"/>
    </location>
</feature>
<keyword evidence="4" id="KW-1185">Reference proteome</keyword>
<evidence type="ECO:0000256" key="1">
    <source>
        <dbReference type="SAM" id="Phobius"/>
    </source>
</evidence>
<organism evidence="3 4">
    <name type="scientific">Pedobacter psychrophilus</name>
    <dbReference type="NCBI Taxonomy" id="1826909"/>
    <lineage>
        <taxon>Bacteria</taxon>
        <taxon>Pseudomonadati</taxon>
        <taxon>Bacteroidota</taxon>
        <taxon>Sphingobacteriia</taxon>
        <taxon>Sphingobacteriales</taxon>
        <taxon>Sphingobacteriaceae</taxon>
        <taxon>Pedobacter</taxon>
    </lineage>
</organism>
<accession>A0A179DKR0</accession>
<dbReference type="Pfam" id="PF06580">
    <property type="entry name" value="His_kinase"/>
    <property type="match status" value="1"/>
</dbReference>
<dbReference type="PANTHER" id="PTHR34220">
    <property type="entry name" value="SENSOR HISTIDINE KINASE YPDA"/>
    <property type="match status" value="1"/>
</dbReference>
<dbReference type="RefSeq" id="WP_068820676.1">
    <property type="nucleotide sequence ID" value="NZ_LWHJ01000011.1"/>
</dbReference>
<reference evidence="3 4" key="1">
    <citation type="submission" date="2016-04" db="EMBL/GenBank/DDBJ databases">
        <authorList>
            <person name="Evans L.H."/>
            <person name="Alamgir A."/>
            <person name="Owens N."/>
            <person name="Weber N.D."/>
            <person name="Virtaneva K."/>
            <person name="Barbian K."/>
            <person name="Babar A."/>
            <person name="Rosenke K."/>
        </authorList>
    </citation>
    <scope>NUCLEOTIDE SEQUENCE [LARGE SCALE GENOMIC DNA]</scope>
    <source>
        <strain evidence="3 4">CCM 8644</strain>
    </source>
</reference>